<dbReference type="InterPro" id="IPR014729">
    <property type="entry name" value="Rossmann-like_a/b/a_fold"/>
</dbReference>
<evidence type="ECO:0000256" key="6">
    <source>
        <dbReference type="ARBA" id="ARBA00022840"/>
    </source>
</evidence>
<dbReference type="Pfam" id="PF01467">
    <property type="entry name" value="CTP_transf_like"/>
    <property type="match status" value="1"/>
</dbReference>
<comment type="pathway">
    <text evidence="1">Cofactor biosynthesis; NAD(+) biosynthesis.</text>
</comment>
<dbReference type="UniPathway" id="UPA00253"/>
<keyword evidence="4 9" id="KW-0548">Nucleotidyltransferase</keyword>
<dbReference type="HAMAP" id="MF_00244">
    <property type="entry name" value="NaMN_adenylyltr"/>
    <property type="match status" value="1"/>
</dbReference>
<evidence type="ECO:0000256" key="3">
    <source>
        <dbReference type="ARBA" id="ARBA00022679"/>
    </source>
</evidence>
<dbReference type="GO" id="GO:0004515">
    <property type="term" value="F:nicotinate-nucleotide adenylyltransferase activity"/>
    <property type="evidence" value="ECO:0007669"/>
    <property type="project" value="UniProtKB-EC"/>
</dbReference>
<reference evidence="9" key="1">
    <citation type="submission" date="2016-10" db="EMBL/GenBank/DDBJ databases">
        <title>Sequence of Gallionella enrichment culture.</title>
        <authorList>
            <person name="Poehlein A."/>
            <person name="Muehling M."/>
            <person name="Daniel R."/>
        </authorList>
    </citation>
    <scope>NUCLEOTIDE SEQUENCE</scope>
</reference>
<dbReference type="EC" id="2.7.7.18" evidence="9"/>
<dbReference type="NCBIfam" id="NF000840">
    <property type="entry name" value="PRK00071.1-3"/>
    <property type="match status" value="1"/>
</dbReference>
<dbReference type="SUPFAM" id="SSF52374">
    <property type="entry name" value="Nucleotidylyl transferase"/>
    <property type="match status" value="1"/>
</dbReference>
<feature type="domain" description="Cytidyltransferase-like" evidence="8">
    <location>
        <begin position="18"/>
        <end position="178"/>
    </location>
</feature>
<keyword evidence="7" id="KW-0520">NAD</keyword>
<dbReference type="InterPro" id="IPR004821">
    <property type="entry name" value="Cyt_trans-like"/>
</dbReference>
<evidence type="ECO:0000256" key="7">
    <source>
        <dbReference type="ARBA" id="ARBA00023027"/>
    </source>
</evidence>
<protein>
    <submittedName>
        <fullName evidence="9">Nicotinate-nucleotide adenylyltransferase</fullName>
        <ecNumber evidence="9">2.7.7.18</ecNumber>
    </submittedName>
</protein>
<keyword evidence="5" id="KW-0547">Nucleotide-binding</keyword>
<organism evidence="9">
    <name type="scientific">mine drainage metagenome</name>
    <dbReference type="NCBI Taxonomy" id="410659"/>
    <lineage>
        <taxon>unclassified sequences</taxon>
        <taxon>metagenomes</taxon>
        <taxon>ecological metagenomes</taxon>
    </lineage>
</organism>
<gene>
    <name evidence="9" type="primary">nadD_6</name>
    <name evidence="9" type="ORF">GALL_141380</name>
</gene>
<dbReference type="NCBIfam" id="TIGR00482">
    <property type="entry name" value="nicotinate (nicotinamide) nucleotide adenylyltransferase"/>
    <property type="match status" value="1"/>
</dbReference>
<dbReference type="PANTHER" id="PTHR39321:SF3">
    <property type="entry name" value="PHOSPHOPANTETHEINE ADENYLYLTRANSFERASE"/>
    <property type="match status" value="1"/>
</dbReference>
<comment type="caution">
    <text evidence="9">The sequence shown here is derived from an EMBL/GenBank/DDBJ whole genome shotgun (WGS) entry which is preliminary data.</text>
</comment>
<dbReference type="InterPro" id="IPR005248">
    <property type="entry name" value="NadD/NMNAT"/>
</dbReference>
<dbReference type="CDD" id="cd02165">
    <property type="entry name" value="NMNAT"/>
    <property type="match status" value="1"/>
</dbReference>
<evidence type="ECO:0000256" key="1">
    <source>
        <dbReference type="ARBA" id="ARBA00004790"/>
    </source>
</evidence>
<name>A0A1J5S5K2_9ZZZZ</name>
<keyword evidence="6" id="KW-0067">ATP-binding</keyword>
<dbReference type="GO" id="GO:0005524">
    <property type="term" value="F:ATP binding"/>
    <property type="evidence" value="ECO:0007669"/>
    <property type="project" value="UniProtKB-KW"/>
</dbReference>
<dbReference type="GO" id="GO:0009435">
    <property type="term" value="P:NAD+ biosynthetic process"/>
    <property type="evidence" value="ECO:0007669"/>
    <property type="project" value="UniProtKB-UniPathway"/>
</dbReference>
<dbReference type="EMBL" id="MLJW01000063">
    <property type="protein sequence ID" value="OIR03721.1"/>
    <property type="molecule type" value="Genomic_DNA"/>
</dbReference>
<sequence length="204" mass="23063">MPPPERGAFFGTVNIGFLGGSFDPVHLGHLCAAQDALEQMNLDKVVFVPAAQAPLKPGAVCASDRHRLGMLRCAIEGRDRFEISEFELQRGGVSYTIETVRHFRQVHAFDRLFWIIGGDQLARLAMWMRVEELVRMVEFICLDRPGYPVDEPPALPGLRLHRCPGHLLEISSTDLRERARQGLPLDCFMPHKAIVYLNENALYR</sequence>
<dbReference type="PANTHER" id="PTHR39321">
    <property type="entry name" value="NICOTINATE-NUCLEOTIDE ADENYLYLTRANSFERASE-RELATED"/>
    <property type="match status" value="1"/>
</dbReference>
<dbReference type="NCBIfam" id="TIGR00125">
    <property type="entry name" value="cyt_tran_rel"/>
    <property type="match status" value="1"/>
</dbReference>
<evidence type="ECO:0000256" key="2">
    <source>
        <dbReference type="ARBA" id="ARBA00022642"/>
    </source>
</evidence>
<keyword evidence="3 9" id="KW-0808">Transferase</keyword>
<dbReference type="AlphaFoldDB" id="A0A1J5S5K2"/>
<proteinExistence type="inferred from homology"/>
<keyword evidence="2" id="KW-0662">Pyridine nucleotide biosynthesis</keyword>
<evidence type="ECO:0000259" key="8">
    <source>
        <dbReference type="Pfam" id="PF01467"/>
    </source>
</evidence>
<dbReference type="Gene3D" id="3.40.50.620">
    <property type="entry name" value="HUPs"/>
    <property type="match status" value="1"/>
</dbReference>
<accession>A0A1J5S5K2</accession>
<evidence type="ECO:0000313" key="9">
    <source>
        <dbReference type="EMBL" id="OIR03721.1"/>
    </source>
</evidence>
<evidence type="ECO:0000256" key="4">
    <source>
        <dbReference type="ARBA" id="ARBA00022695"/>
    </source>
</evidence>
<evidence type="ECO:0000256" key="5">
    <source>
        <dbReference type="ARBA" id="ARBA00022741"/>
    </source>
</evidence>